<evidence type="ECO:0000256" key="1">
    <source>
        <dbReference type="SAM" id="SignalP"/>
    </source>
</evidence>
<comment type="caution">
    <text evidence="2">The sequence shown here is derived from an EMBL/GenBank/DDBJ whole genome shotgun (WGS) entry which is preliminary data.</text>
</comment>
<dbReference type="InterPro" id="IPR018714">
    <property type="entry name" value="DUF2237"/>
</dbReference>
<feature type="chain" id="PRO_5035197893" description="DUF2237 domain-containing protein" evidence="1">
    <location>
        <begin position="21"/>
        <end position="209"/>
    </location>
</feature>
<proteinExistence type="predicted"/>
<accession>A0A8J6CB36</accession>
<dbReference type="PANTHER" id="PTHR37466:SF1">
    <property type="entry name" value="SLR1628 PROTEIN"/>
    <property type="match status" value="1"/>
</dbReference>
<dbReference type="Proteomes" id="UP000751190">
    <property type="component" value="Unassembled WGS sequence"/>
</dbReference>
<dbReference type="EMBL" id="JAGTXO010000012">
    <property type="protein sequence ID" value="KAG8464721.1"/>
    <property type="molecule type" value="Genomic_DNA"/>
</dbReference>
<evidence type="ECO:0000313" key="2">
    <source>
        <dbReference type="EMBL" id="KAG8464721.1"/>
    </source>
</evidence>
<feature type="signal peptide" evidence="1">
    <location>
        <begin position="1"/>
        <end position="20"/>
    </location>
</feature>
<keyword evidence="3" id="KW-1185">Reference proteome</keyword>
<dbReference type="OrthoDB" id="1517790at2759"/>
<organism evidence="2 3">
    <name type="scientific">Diacronema lutheri</name>
    <name type="common">Unicellular marine alga</name>
    <name type="synonym">Monochrysis lutheri</name>
    <dbReference type="NCBI Taxonomy" id="2081491"/>
    <lineage>
        <taxon>Eukaryota</taxon>
        <taxon>Haptista</taxon>
        <taxon>Haptophyta</taxon>
        <taxon>Pavlovophyceae</taxon>
        <taxon>Pavlovales</taxon>
        <taxon>Pavlovaceae</taxon>
        <taxon>Diacronema</taxon>
    </lineage>
</organism>
<sequence length="209" mass="22389">MAAFALLLFAMLTAFAPVDARSAAHGVARPASAWVSPRRARPRTLPLMADEPGRSPNRNVLGTDLKCCCANVRGTGIGTGFYRNGDCATGPDDAGRHTVCVEATAEFLAFSKAVGNDLSTPLPQYMFPGVQPGDRWCLCASRWKQALEAGKAPRVFLESTHEKTLQHVALAQLMEHALDREAATDAMAKLEQLRDALARTVRLDAGGPS</sequence>
<dbReference type="Pfam" id="PF09996">
    <property type="entry name" value="DUF2237"/>
    <property type="match status" value="1"/>
</dbReference>
<evidence type="ECO:0008006" key="4">
    <source>
        <dbReference type="Google" id="ProtNLM"/>
    </source>
</evidence>
<keyword evidence="1" id="KW-0732">Signal</keyword>
<gene>
    <name evidence="2" type="ORF">KFE25_010089</name>
</gene>
<dbReference type="Gene3D" id="3.30.56.110">
    <property type="entry name" value="Protein of unknown function DUF2237"/>
    <property type="match status" value="1"/>
</dbReference>
<name>A0A8J6CB36_DIALT</name>
<reference evidence="2" key="1">
    <citation type="submission" date="2021-05" db="EMBL/GenBank/DDBJ databases">
        <title>The genome of the haptophyte Pavlova lutheri (Diacronema luteri, Pavlovales) - a model for lipid biosynthesis in eukaryotic algae.</title>
        <authorList>
            <person name="Hulatt C.J."/>
            <person name="Posewitz M.C."/>
        </authorList>
    </citation>
    <scope>NUCLEOTIDE SEQUENCE</scope>
    <source>
        <strain evidence="2">NIVA-4/92</strain>
    </source>
</reference>
<dbReference type="AlphaFoldDB" id="A0A8J6CB36"/>
<dbReference type="OMA" id="KCCCANV"/>
<dbReference type="PANTHER" id="PTHR37466">
    <property type="entry name" value="SLR1628 PROTEIN"/>
    <property type="match status" value="1"/>
</dbReference>
<evidence type="ECO:0000313" key="3">
    <source>
        <dbReference type="Proteomes" id="UP000751190"/>
    </source>
</evidence>
<protein>
    <recommendedName>
        <fullName evidence="4">DUF2237 domain-containing protein</fullName>
    </recommendedName>
</protein>